<protein>
    <submittedName>
        <fullName evidence="1">Uncharacterized protein</fullName>
    </submittedName>
</protein>
<organism evidence="1 2">
    <name type="scientific">Thermovibrio ammonificans (strain DSM 15698 / JCM 12110 / HB-1)</name>
    <dbReference type="NCBI Taxonomy" id="648996"/>
    <lineage>
        <taxon>Bacteria</taxon>
        <taxon>Pseudomonadati</taxon>
        <taxon>Aquificota</taxon>
        <taxon>Aquificia</taxon>
        <taxon>Desulfurobacteriales</taxon>
        <taxon>Desulfurobacteriaceae</taxon>
        <taxon>Thermovibrio</taxon>
    </lineage>
</organism>
<gene>
    <name evidence="1" type="ordered locus">Theam_1823</name>
</gene>
<dbReference type="RefSeq" id="WP_013524983.1">
    <property type="nucleotide sequence ID" value="NC_014917.1"/>
</dbReference>
<dbReference type="Proteomes" id="UP000006362">
    <property type="component" value="Plasmid pTHEAM01"/>
</dbReference>
<dbReference type="KEGG" id="tam:Theam_1823"/>
<sequence>MVKEAGRPEPRIIVLGEEEVDLQKAGEEAAKEVRRWELSRFLTAIATIAVAIVESFDH</sequence>
<name>E8T6V6_THEA1</name>
<proteinExistence type="predicted"/>
<reference evidence="1" key="1">
    <citation type="submission" date="2011-01" db="EMBL/GenBank/DDBJ databases">
        <title>Complete sequence of plasmid of Thermovibrio ammonificans HB-1.</title>
        <authorList>
            <consortium name="US DOE Joint Genome Institute"/>
            <person name="Lucas S."/>
            <person name="Copeland A."/>
            <person name="Lapidus A."/>
            <person name="Cheng J.-F."/>
            <person name="Goodwin L."/>
            <person name="Pitluck S."/>
            <person name="Davenport K."/>
            <person name="Detter J.C."/>
            <person name="Han C."/>
            <person name="Tapia R."/>
            <person name="Land M."/>
            <person name="Hauser L."/>
            <person name="Kyrpides N."/>
            <person name="Ivanova N."/>
            <person name="Ovchinnikova G."/>
            <person name="Vetriani C."/>
            <person name="Woyke T."/>
        </authorList>
    </citation>
    <scope>NUCLEOTIDE SEQUENCE [LARGE SCALE GENOMIC DNA]</scope>
    <source>
        <strain evidence="1">HB-1</strain>
        <plasmid evidence="1">pTHEAM01</plasmid>
    </source>
</reference>
<geneLocation type="plasmid" evidence="1 2">
    <name>pTHEAM01</name>
</geneLocation>
<dbReference type="HOGENOM" id="CLU_2977776_0_0_0"/>
<evidence type="ECO:0000313" key="1">
    <source>
        <dbReference type="EMBL" id="ADU97779.1"/>
    </source>
</evidence>
<accession>E8T6V6</accession>
<keyword evidence="1" id="KW-0614">Plasmid</keyword>
<evidence type="ECO:0000313" key="2">
    <source>
        <dbReference type="Proteomes" id="UP000006362"/>
    </source>
</evidence>
<dbReference type="AlphaFoldDB" id="E8T6V6"/>
<dbReference type="EMBL" id="CP002445">
    <property type="protein sequence ID" value="ADU97779.1"/>
    <property type="molecule type" value="Genomic_DNA"/>
</dbReference>
<keyword evidence="2" id="KW-1185">Reference proteome</keyword>